<proteinExistence type="inferred from homology"/>
<dbReference type="InterPro" id="IPR023997">
    <property type="entry name" value="TonB-dep_OMP_SusC/RagA_CS"/>
</dbReference>
<dbReference type="Pfam" id="PF07715">
    <property type="entry name" value="Plug"/>
    <property type="match status" value="1"/>
</dbReference>
<dbReference type="SUPFAM" id="SSF56935">
    <property type="entry name" value="Porins"/>
    <property type="match status" value="1"/>
</dbReference>
<dbReference type="Gene3D" id="2.40.170.20">
    <property type="entry name" value="TonB-dependent receptor, beta-barrel domain"/>
    <property type="match status" value="1"/>
</dbReference>
<keyword evidence="10" id="KW-1185">Reference proteome</keyword>
<evidence type="ECO:0000256" key="3">
    <source>
        <dbReference type="ARBA" id="ARBA00022452"/>
    </source>
</evidence>
<comment type="subcellular location">
    <subcellularLocation>
        <location evidence="1 7">Cell outer membrane</location>
        <topology evidence="1 7">Multi-pass membrane protein</topology>
    </subcellularLocation>
</comment>
<evidence type="ECO:0000256" key="4">
    <source>
        <dbReference type="ARBA" id="ARBA00022692"/>
    </source>
</evidence>
<keyword evidence="2 7" id="KW-0813">Transport</keyword>
<accession>A0A1T5N6M6</accession>
<evidence type="ECO:0000256" key="2">
    <source>
        <dbReference type="ARBA" id="ARBA00022448"/>
    </source>
</evidence>
<organism evidence="9 10">
    <name type="scientific">Chitinophaga ginsengisegetis</name>
    <dbReference type="NCBI Taxonomy" id="393003"/>
    <lineage>
        <taxon>Bacteria</taxon>
        <taxon>Pseudomonadati</taxon>
        <taxon>Bacteroidota</taxon>
        <taxon>Chitinophagia</taxon>
        <taxon>Chitinophagales</taxon>
        <taxon>Chitinophagaceae</taxon>
        <taxon>Chitinophaga</taxon>
    </lineage>
</organism>
<keyword evidence="3 7" id="KW-1134">Transmembrane beta strand</keyword>
<dbReference type="STRING" id="393003.SAMN05660461_0483"/>
<dbReference type="Pfam" id="PF13715">
    <property type="entry name" value="CarbopepD_reg_2"/>
    <property type="match status" value="1"/>
</dbReference>
<evidence type="ECO:0000256" key="5">
    <source>
        <dbReference type="ARBA" id="ARBA00023136"/>
    </source>
</evidence>
<keyword evidence="4 7" id="KW-0812">Transmembrane</keyword>
<keyword evidence="5 7" id="KW-0472">Membrane</keyword>
<evidence type="ECO:0000259" key="8">
    <source>
        <dbReference type="Pfam" id="PF07715"/>
    </source>
</evidence>
<evidence type="ECO:0000256" key="6">
    <source>
        <dbReference type="ARBA" id="ARBA00023237"/>
    </source>
</evidence>
<keyword evidence="6 7" id="KW-0998">Cell outer membrane</keyword>
<dbReference type="NCBIfam" id="TIGR04057">
    <property type="entry name" value="SusC_RagA_signa"/>
    <property type="match status" value="1"/>
</dbReference>
<dbReference type="Gene3D" id="2.170.130.10">
    <property type="entry name" value="TonB-dependent receptor, plug domain"/>
    <property type="match status" value="1"/>
</dbReference>
<evidence type="ECO:0000256" key="7">
    <source>
        <dbReference type="PROSITE-ProRule" id="PRU01360"/>
    </source>
</evidence>
<evidence type="ECO:0000313" key="10">
    <source>
        <dbReference type="Proteomes" id="UP000190166"/>
    </source>
</evidence>
<dbReference type="Gene3D" id="2.60.40.1120">
    <property type="entry name" value="Carboxypeptidase-like, regulatory domain"/>
    <property type="match status" value="1"/>
</dbReference>
<dbReference type="InterPro" id="IPR037066">
    <property type="entry name" value="Plug_dom_sf"/>
</dbReference>
<dbReference type="SUPFAM" id="SSF49464">
    <property type="entry name" value="Carboxypeptidase regulatory domain-like"/>
    <property type="match status" value="1"/>
</dbReference>
<dbReference type="NCBIfam" id="TIGR04056">
    <property type="entry name" value="OMP_RagA_SusC"/>
    <property type="match status" value="1"/>
</dbReference>
<dbReference type="InterPro" id="IPR012910">
    <property type="entry name" value="Plug_dom"/>
</dbReference>
<dbReference type="PROSITE" id="PS52016">
    <property type="entry name" value="TONB_DEPENDENT_REC_3"/>
    <property type="match status" value="1"/>
</dbReference>
<protein>
    <submittedName>
        <fullName evidence="9">TonB-linked outer membrane protein, SusC/RagA family</fullName>
    </submittedName>
</protein>
<dbReference type="InterPro" id="IPR039426">
    <property type="entry name" value="TonB-dep_rcpt-like"/>
</dbReference>
<feature type="domain" description="TonB-dependent receptor plug" evidence="8">
    <location>
        <begin position="239"/>
        <end position="339"/>
    </location>
</feature>
<dbReference type="InterPro" id="IPR023996">
    <property type="entry name" value="TonB-dep_OMP_SusC/RagA"/>
</dbReference>
<evidence type="ECO:0000313" key="9">
    <source>
        <dbReference type="EMBL" id="SKC95688.1"/>
    </source>
</evidence>
<evidence type="ECO:0000256" key="1">
    <source>
        <dbReference type="ARBA" id="ARBA00004571"/>
    </source>
</evidence>
<gene>
    <name evidence="9" type="ORF">SAMN05660461_0483</name>
</gene>
<comment type="similarity">
    <text evidence="7">Belongs to the TonB-dependent receptor family.</text>
</comment>
<dbReference type="GO" id="GO:0009279">
    <property type="term" value="C:cell outer membrane"/>
    <property type="evidence" value="ECO:0007669"/>
    <property type="project" value="UniProtKB-SubCell"/>
</dbReference>
<dbReference type="EMBL" id="FUZZ01000001">
    <property type="protein sequence ID" value="SKC95688.1"/>
    <property type="molecule type" value="Genomic_DNA"/>
</dbReference>
<dbReference type="Proteomes" id="UP000190166">
    <property type="component" value="Unassembled WGS sequence"/>
</dbReference>
<reference evidence="9 10" key="1">
    <citation type="submission" date="2017-02" db="EMBL/GenBank/DDBJ databases">
        <authorList>
            <person name="Peterson S.W."/>
        </authorList>
    </citation>
    <scope>NUCLEOTIDE SEQUENCE [LARGE SCALE GENOMIC DNA]</scope>
    <source>
        <strain evidence="9 10">DSM 18108</strain>
    </source>
</reference>
<name>A0A1T5N6M6_9BACT</name>
<dbReference type="AlphaFoldDB" id="A0A1T5N6M6"/>
<dbReference type="InterPro" id="IPR036942">
    <property type="entry name" value="Beta-barrel_TonB_sf"/>
</dbReference>
<sequence length="1192" mass="131053">MGDWPRLAAIRITTKVMKRAAYLLLVLGLLAAARAKGQTVTLKGSDLSLQKVLSAVKSQTGFRASGNKEVFAIAKPVTIDVKKMALADFLELIFKNQPLTYEMLGRSIIVSRKNVGVTPVGPPAIYKASVEIRGRVINERNEPVPGATVGIKDGPFTVATDDIGAFSIFTDRPDAMLVISAIGYQRREVKSNPSQPLNTIVLKVQITQLKGVVVEQVNTGYQLLSKERATGAFSKPDMEVVKNRTSTMDIISRLDGLVPGLVLSPTGQSNTSRYNHSTTRKSTIRGESSVTLPGDPLYVVNGVIVTDFSALNPDDIEDITILKDAAAAAIWGARASNGVIVVTTKSGNKNKRLAVTYSGFINYSGRPNYGKIPMMNSRQYIQAARETFDPVEYPWASLTYEVIAPHEQILYNQYNGLISADQANKSLDSLASLSNTGQIEDLWQRPAFTTNHTVSIGGGNNTYSFYASLGYTGVNNNSPGDQDHSYKLNFSQQLHVGKRIDISLTTSLVNKVTSNKNNITIGNDFLPYQLFKDAAGNPLPMNFLSGYSDSLRRDYQDRSQINLDYYPLSEVDKGNAKRNTLFANVTANIAVSIWKGLRFSGSYGYQTSPGTNTSYWDNSTYSLRQTALSLTEDAGPGGTPIYHFPKNGGVYMTGENNNRNWTVRNQLIYEAKPRNNQDNLLVHLGQETQEMSAHSNTSTLLGYDEALGTYASIDWARMQNGIPGTITGYGFIPYQPFFPLKEKSRFISYFGLASYTFNQKYSVDASWRQDYSSQFGSDLASQDKPVWSIGGKWQIGKEGFMQPLTWLNELGLRGTYGITGNSPYIGSASTYDVLRVISAASQTGLIAGDALTLGQPANRGLAWESTRTINLGIDFSVLNRRLGGSINVYHRKTSDMLGSTSVNPFSGQPSIMGNLGEMTNRGIEISLTSSNIATRDFRWTSSLQFGYNRNKLNSYTKLLPFMNTASFRMGASYLVGYPMNPLFAYRFAGLDNMGDPQIYTAKNGVTKQPGLAEADDLVYMGTRQAPINGSISNVIGYKNFSLTGNIVYSFGAKMRGPVNSLYSGRLATRNNFGAANYSVLFMDRWKKPGDEAFTNVPSYVASASTNWGRRDIQYYTNGDINVVSASYIKLRDITLNYSLSAEVLEILKIQALNVYLQTSNFLIWTANKDGIDPSWQTSTPLHSYSLGVNLSF</sequence>
<dbReference type="InterPro" id="IPR008969">
    <property type="entry name" value="CarboxyPept-like_regulatory"/>
</dbReference>